<protein>
    <recommendedName>
        <fullName evidence="3">Coat protein</fullName>
    </recommendedName>
</protein>
<name>A0AAU8MH37_9CAUD</name>
<organism evidence="2">
    <name type="scientific">Geladintestivirus 4</name>
    <dbReference type="NCBI Taxonomy" id="3233136"/>
    <lineage>
        <taxon>Viruses</taxon>
        <taxon>Duplodnaviria</taxon>
        <taxon>Heunggongvirae</taxon>
        <taxon>Uroviricota</taxon>
        <taxon>Caudoviricetes</taxon>
        <taxon>Crassvirales</taxon>
    </lineage>
</organism>
<reference evidence="2" key="1">
    <citation type="submission" date="2024-06" db="EMBL/GenBank/DDBJ databases">
        <title>Intestivirid acquisition increases across infancy in a wild primate population.</title>
        <authorList>
            <person name="Schneider-Creas I.A."/>
            <person name="Moya I.L."/>
            <person name="Chiou K.L."/>
            <person name="Baniel A."/>
            <person name="Azanaw Haile A."/>
            <person name="Kebede F."/>
            <person name="Abebe B."/>
            <person name="Snyder-Mackler N."/>
            <person name="Varsani A."/>
        </authorList>
    </citation>
    <scope>NUCLEOTIDE SEQUENCE</scope>
    <source>
        <strain evidence="2">Int_RNL_2017_0055_MCB</strain>
    </source>
</reference>
<evidence type="ECO:0000313" key="2">
    <source>
        <dbReference type="EMBL" id="XCN99957.1"/>
    </source>
</evidence>
<feature type="compositionally biased region" description="Polar residues" evidence="1">
    <location>
        <begin position="11"/>
        <end position="29"/>
    </location>
</feature>
<evidence type="ECO:0000256" key="1">
    <source>
        <dbReference type="SAM" id="MobiDB-lite"/>
    </source>
</evidence>
<sequence length="379" mass="43459">MTDIKVPLNMSPVNSDNASQTDATKQNPTVAEAEAAEKAALEAELDEEYIDKREIIIASVLNYSAYRRMNMAAIGKPRNMIGSSVNSVRKLMSNKGEVEHYFPELVGVASNNPEFITRVKNYLNNMFLDIRDTERTIDISFRYHHKRDYLKIKEAEDRIWKKYNEVDRSNSAKLYEAAVLRDNDLFNLESTKYQYGDPLNLEQYIIYRHCLNYPDVAKDEAFINSNANLRFYIKDVRKEEVRKEKLIKEQQSAMKHLVELQASPNKTTAVYINYCVYNGISLADGLAKNGLMQTKELMDFATNNPRKFNDIVTDRKLMSKAFVETLIARGELIRSDFNQQISTPDGDFIGANINDAIAFFDNPNNAGLKTKLENKLKLI</sequence>
<dbReference type="EMBL" id="PP965494">
    <property type="protein sequence ID" value="XCN99957.1"/>
    <property type="molecule type" value="Genomic_DNA"/>
</dbReference>
<proteinExistence type="predicted"/>
<evidence type="ECO:0008006" key="3">
    <source>
        <dbReference type="Google" id="ProtNLM"/>
    </source>
</evidence>
<feature type="region of interest" description="Disordered" evidence="1">
    <location>
        <begin position="1"/>
        <end position="32"/>
    </location>
</feature>
<accession>A0AAU8MH37</accession>